<dbReference type="PANTHER" id="PTHR28037">
    <property type="entry name" value="ALCOHOL O-ACETYLTRANSFERASE 1-RELATED"/>
    <property type="match status" value="1"/>
</dbReference>
<dbReference type="GeneID" id="5128631"/>
<name>A5DC58_PICGU</name>
<organism evidence="1 2">
    <name type="scientific">Meyerozyma guilliermondii (strain ATCC 6260 / CBS 566 / DSM 6381 / JCM 1539 / NBRC 10279 / NRRL Y-324)</name>
    <name type="common">Yeast</name>
    <name type="synonym">Candida guilliermondii</name>
    <dbReference type="NCBI Taxonomy" id="294746"/>
    <lineage>
        <taxon>Eukaryota</taxon>
        <taxon>Fungi</taxon>
        <taxon>Dikarya</taxon>
        <taxon>Ascomycota</taxon>
        <taxon>Saccharomycotina</taxon>
        <taxon>Pichiomycetes</taxon>
        <taxon>Debaryomycetaceae</taxon>
        <taxon>Meyerozyma</taxon>
    </lineage>
</organism>
<dbReference type="Proteomes" id="UP000001997">
    <property type="component" value="Unassembled WGS sequence"/>
</dbReference>
<accession>A5DC58</accession>
<dbReference type="VEuPathDB" id="FungiDB:PGUG_00863"/>
<dbReference type="FunCoup" id="A5DC58">
    <property type="interactions" value="45"/>
</dbReference>
<evidence type="ECO:0000313" key="1">
    <source>
        <dbReference type="EMBL" id="EDK36765.2"/>
    </source>
</evidence>
<dbReference type="InterPro" id="IPR052058">
    <property type="entry name" value="Alcohol_O-acetyltransferase"/>
</dbReference>
<dbReference type="HOGENOM" id="CLU_043167_0_0_1"/>
<dbReference type="Pfam" id="PF07247">
    <property type="entry name" value="AATase"/>
    <property type="match status" value="1"/>
</dbReference>
<protein>
    <recommendedName>
        <fullName evidence="3">Alcohol acetyltransferase</fullName>
    </recommendedName>
</protein>
<dbReference type="AlphaFoldDB" id="A5DC58"/>
<dbReference type="KEGG" id="pgu:PGUG_00863"/>
<dbReference type="RefSeq" id="XP_001487486.2">
    <property type="nucleotide sequence ID" value="XM_001487436.1"/>
</dbReference>
<dbReference type="InParanoid" id="A5DC58"/>
<sequence>MTSRALSQFENFYRCRTASDFYKNFQVTASYSQDITFELLYKALRKTVLDYHILVCNIFRDNDCCIYRPIEHAWFKDVVIEEDEAKYLVNGIITEDYMKMINEITFQLYTETPLFRVVVLGKRHLTVVLEHTIADGLVGNYFHEILVENLAFVDDPNNAQLLQNEYNIEPIEDVWQTSIFDANKDEPKNSLPPPIDPFMAPAHLDYTYGDSEYFDKVLPEGFSKKWEGILVASREARLSFKFIHFDPQQTKLILAACKKNGVTVTSYLTITLAVTLSPLTDQTCYTTHKVATALRRHITLENSLPIYKPFFKDPTYKILGSSAIGYAINLPSLDSFSWELVKQANKSIALGASNRRGLNTSYGFFQTASMVEDNRSFFESGLGKPKADTVKVSNLGLVKTPEYLSGDKSWSIRDLYFSQDVSPSAAEFQLNAISTKDGLNLVFSYFANIEGLHTKLQKNILEFARYEN</sequence>
<proteinExistence type="predicted"/>
<evidence type="ECO:0008006" key="3">
    <source>
        <dbReference type="Google" id="ProtNLM"/>
    </source>
</evidence>
<dbReference type="OMA" id="THRTAMT"/>
<evidence type="ECO:0000313" key="2">
    <source>
        <dbReference type="Proteomes" id="UP000001997"/>
    </source>
</evidence>
<dbReference type="EMBL" id="CH408155">
    <property type="protein sequence ID" value="EDK36765.2"/>
    <property type="molecule type" value="Genomic_DNA"/>
</dbReference>
<dbReference type="InterPro" id="IPR010828">
    <property type="entry name" value="Atf2/Sli1-like"/>
</dbReference>
<gene>
    <name evidence="1" type="ORF">PGUG_00863</name>
</gene>
<dbReference type="eggNOG" id="ENOG502RC91">
    <property type="taxonomic scope" value="Eukaryota"/>
</dbReference>
<keyword evidence="2" id="KW-1185">Reference proteome</keyword>
<reference evidence="1 2" key="1">
    <citation type="journal article" date="2009" name="Nature">
        <title>Evolution of pathogenicity and sexual reproduction in eight Candida genomes.</title>
        <authorList>
            <person name="Butler G."/>
            <person name="Rasmussen M.D."/>
            <person name="Lin M.F."/>
            <person name="Santos M.A."/>
            <person name="Sakthikumar S."/>
            <person name="Munro C.A."/>
            <person name="Rheinbay E."/>
            <person name="Grabherr M."/>
            <person name="Forche A."/>
            <person name="Reedy J.L."/>
            <person name="Agrafioti I."/>
            <person name="Arnaud M.B."/>
            <person name="Bates S."/>
            <person name="Brown A.J."/>
            <person name="Brunke S."/>
            <person name="Costanzo M.C."/>
            <person name="Fitzpatrick D.A."/>
            <person name="de Groot P.W."/>
            <person name="Harris D."/>
            <person name="Hoyer L.L."/>
            <person name="Hube B."/>
            <person name="Klis F.M."/>
            <person name="Kodira C."/>
            <person name="Lennard N."/>
            <person name="Logue M.E."/>
            <person name="Martin R."/>
            <person name="Neiman A.M."/>
            <person name="Nikolaou E."/>
            <person name="Quail M.A."/>
            <person name="Quinn J."/>
            <person name="Santos M.C."/>
            <person name="Schmitzberger F.F."/>
            <person name="Sherlock G."/>
            <person name="Shah P."/>
            <person name="Silverstein K.A."/>
            <person name="Skrzypek M.S."/>
            <person name="Soll D."/>
            <person name="Staggs R."/>
            <person name="Stansfield I."/>
            <person name="Stumpf M.P."/>
            <person name="Sudbery P.E."/>
            <person name="Srikantha T."/>
            <person name="Zeng Q."/>
            <person name="Berman J."/>
            <person name="Berriman M."/>
            <person name="Heitman J."/>
            <person name="Gow N.A."/>
            <person name="Lorenz M.C."/>
            <person name="Birren B.W."/>
            <person name="Kellis M."/>
            <person name="Cuomo C.A."/>
        </authorList>
    </citation>
    <scope>NUCLEOTIDE SEQUENCE [LARGE SCALE GENOMIC DNA]</scope>
    <source>
        <strain evidence="2">ATCC 6260 / CBS 566 / DSM 6381 / JCM 1539 / NBRC 10279 / NRRL Y-324</strain>
    </source>
</reference>
<dbReference type="PANTHER" id="PTHR28037:SF1">
    <property type="entry name" value="ALCOHOL O-ACETYLTRANSFERASE 1-RELATED"/>
    <property type="match status" value="1"/>
</dbReference>
<dbReference type="OrthoDB" id="2150604at2759"/>
<dbReference type="GO" id="GO:0008080">
    <property type="term" value="F:N-acetyltransferase activity"/>
    <property type="evidence" value="ECO:0007669"/>
    <property type="project" value="TreeGrafter"/>
</dbReference>